<dbReference type="WBParaSite" id="Pan_g1680.t1">
    <property type="protein sequence ID" value="Pan_g1680.t1"/>
    <property type="gene ID" value="Pan_g1680"/>
</dbReference>
<dbReference type="PROSITE" id="PS50011">
    <property type="entry name" value="PROTEIN_KINASE_DOM"/>
    <property type="match status" value="1"/>
</dbReference>
<evidence type="ECO:0000313" key="6">
    <source>
        <dbReference type="Proteomes" id="UP000492821"/>
    </source>
</evidence>
<dbReference type="SMART" id="SM00220">
    <property type="entry name" value="S_TKc"/>
    <property type="match status" value="1"/>
</dbReference>
<protein>
    <submittedName>
        <fullName evidence="7">Protein kinase domain-containing protein</fullName>
    </submittedName>
</protein>
<keyword evidence="1" id="KW-0808">Transferase</keyword>
<keyword evidence="6" id="KW-1185">Reference proteome</keyword>
<evidence type="ECO:0000259" key="5">
    <source>
        <dbReference type="PROSITE" id="PS50011"/>
    </source>
</evidence>
<keyword evidence="3" id="KW-0418">Kinase</keyword>
<dbReference type="Pfam" id="PF00069">
    <property type="entry name" value="Pkinase"/>
    <property type="match status" value="1"/>
</dbReference>
<evidence type="ECO:0000256" key="3">
    <source>
        <dbReference type="ARBA" id="ARBA00022777"/>
    </source>
</evidence>
<evidence type="ECO:0000256" key="4">
    <source>
        <dbReference type="ARBA" id="ARBA00022840"/>
    </source>
</evidence>
<dbReference type="GO" id="GO:0004672">
    <property type="term" value="F:protein kinase activity"/>
    <property type="evidence" value="ECO:0007669"/>
    <property type="project" value="InterPro"/>
</dbReference>
<keyword evidence="2" id="KW-0547">Nucleotide-binding</keyword>
<evidence type="ECO:0000256" key="1">
    <source>
        <dbReference type="ARBA" id="ARBA00022679"/>
    </source>
</evidence>
<dbReference type="GO" id="GO:0005737">
    <property type="term" value="C:cytoplasm"/>
    <property type="evidence" value="ECO:0007669"/>
    <property type="project" value="TreeGrafter"/>
</dbReference>
<dbReference type="Proteomes" id="UP000492821">
    <property type="component" value="Unassembled WGS sequence"/>
</dbReference>
<evidence type="ECO:0000256" key="2">
    <source>
        <dbReference type="ARBA" id="ARBA00022741"/>
    </source>
</evidence>
<dbReference type="InterPro" id="IPR011009">
    <property type="entry name" value="Kinase-like_dom_sf"/>
</dbReference>
<name>A0A7E4V597_PANRE</name>
<dbReference type="InterPro" id="IPR050339">
    <property type="entry name" value="CC_SR_Kinase"/>
</dbReference>
<dbReference type="AlphaFoldDB" id="A0A7E4V597"/>
<reference evidence="7" key="2">
    <citation type="submission" date="2020-10" db="UniProtKB">
        <authorList>
            <consortium name="WormBaseParasite"/>
        </authorList>
    </citation>
    <scope>IDENTIFICATION</scope>
</reference>
<dbReference type="SUPFAM" id="SSF56112">
    <property type="entry name" value="Protein kinase-like (PK-like)"/>
    <property type="match status" value="1"/>
</dbReference>
<dbReference type="PANTHER" id="PTHR11042:SF190">
    <property type="entry name" value="MITOSIS INHIBITOR PROTEIN KINASE MIK1"/>
    <property type="match status" value="1"/>
</dbReference>
<keyword evidence="4" id="KW-0067">ATP-binding</keyword>
<reference evidence="6" key="1">
    <citation type="journal article" date="2013" name="Genetics">
        <title>The draft genome and transcriptome of Panagrellus redivivus are shaped by the harsh demands of a free-living lifestyle.</title>
        <authorList>
            <person name="Srinivasan J."/>
            <person name="Dillman A.R."/>
            <person name="Macchietto M.G."/>
            <person name="Heikkinen L."/>
            <person name="Lakso M."/>
            <person name="Fracchia K.M."/>
            <person name="Antoshechkin I."/>
            <person name="Mortazavi A."/>
            <person name="Wong G."/>
            <person name="Sternberg P.W."/>
        </authorList>
    </citation>
    <scope>NUCLEOTIDE SEQUENCE [LARGE SCALE GENOMIC DNA]</scope>
    <source>
        <strain evidence="6">MT8872</strain>
    </source>
</reference>
<accession>A0A7E4V597</accession>
<dbReference type="Gene3D" id="1.10.510.10">
    <property type="entry name" value="Transferase(Phosphotransferase) domain 1"/>
    <property type="match status" value="1"/>
</dbReference>
<dbReference type="InterPro" id="IPR000719">
    <property type="entry name" value="Prot_kinase_dom"/>
</dbReference>
<feature type="domain" description="Protein kinase" evidence="5">
    <location>
        <begin position="187"/>
        <end position="437"/>
    </location>
</feature>
<proteinExistence type="predicted"/>
<sequence>MDNIRTVWILSSDMKFIPIDLNIFLHFEHLDRHSQDPQQVPFTSETAMNICNFGSIYINYPRHAESFDADGYPQSYQFWFFEQLSLNQLICLYEATHFLGFHRLTVHVTADRRLRRFLANVNGTFCENASNRVGLFLTEHQKQKRTYNDPRQSRRSRHHRGRSFCVGFFPLAPPPTIIFSKVEVPYLDPMHAAKSGYFDHAFGHREQFAEDSNWTWFSVIAHADEKPYTIKRSHPIDTDVKYEKLHHQLRLHESLVAHMNIAEFIAAWQEGSRIFVQMGPCQIPQAVSQEGLPNLMRSCASVMTRLHGHRIVNSFVGPMKMLIGDDGHYKYGDFGSAHLLGEPSCFDAAQIPYLSPEVKGAQQTKAGDVYILGVKLLEIVSGANFSMIDDIESLKETAIEAVEHVQLRKLLKQMTDSRPDMRPEAVEILYFFYNATF</sequence>
<dbReference type="PANTHER" id="PTHR11042">
    <property type="entry name" value="EUKARYOTIC TRANSLATION INITIATION FACTOR 2-ALPHA KINASE EIF2-ALPHA KINASE -RELATED"/>
    <property type="match status" value="1"/>
</dbReference>
<dbReference type="GO" id="GO:0005524">
    <property type="term" value="F:ATP binding"/>
    <property type="evidence" value="ECO:0007669"/>
    <property type="project" value="UniProtKB-KW"/>
</dbReference>
<dbReference type="Gene3D" id="3.30.200.20">
    <property type="entry name" value="Phosphorylase Kinase, domain 1"/>
    <property type="match status" value="1"/>
</dbReference>
<evidence type="ECO:0000313" key="7">
    <source>
        <dbReference type="WBParaSite" id="Pan_g1680.t1"/>
    </source>
</evidence>
<dbReference type="GO" id="GO:0005634">
    <property type="term" value="C:nucleus"/>
    <property type="evidence" value="ECO:0007669"/>
    <property type="project" value="TreeGrafter"/>
</dbReference>
<organism evidence="6 7">
    <name type="scientific">Panagrellus redivivus</name>
    <name type="common">Microworm</name>
    <dbReference type="NCBI Taxonomy" id="6233"/>
    <lineage>
        <taxon>Eukaryota</taxon>
        <taxon>Metazoa</taxon>
        <taxon>Ecdysozoa</taxon>
        <taxon>Nematoda</taxon>
        <taxon>Chromadorea</taxon>
        <taxon>Rhabditida</taxon>
        <taxon>Tylenchina</taxon>
        <taxon>Panagrolaimomorpha</taxon>
        <taxon>Panagrolaimoidea</taxon>
        <taxon>Panagrolaimidae</taxon>
        <taxon>Panagrellus</taxon>
    </lineage>
</organism>